<protein>
    <submittedName>
        <fullName evidence="1">Uncharacterized protein</fullName>
    </submittedName>
</protein>
<reference evidence="1 2" key="1">
    <citation type="journal article" date="2021" name="J. Hered.">
        <title>A chromosome-level genome assembly of the parasitoid wasp, Cotesia glomerata (Hymenoptera: Braconidae).</title>
        <authorList>
            <person name="Pinto B.J."/>
            <person name="Weis J.J."/>
            <person name="Gamble T."/>
            <person name="Ode P.J."/>
            <person name="Paul R."/>
            <person name="Zaspel J.M."/>
        </authorList>
    </citation>
    <scope>NUCLEOTIDE SEQUENCE [LARGE SCALE GENOMIC DNA]</scope>
    <source>
        <strain evidence="1">CgM1</strain>
    </source>
</reference>
<dbReference type="Proteomes" id="UP000826195">
    <property type="component" value="Unassembled WGS sequence"/>
</dbReference>
<comment type="caution">
    <text evidence="1">The sequence shown here is derived from an EMBL/GenBank/DDBJ whole genome shotgun (WGS) entry which is preliminary data.</text>
</comment>
<dbReference type="AlphaFoldDB" id="A0AAV7IFX5"/>
<gene>
    <name evidence="1" type="ORF">KQX54_005710</name>
</gene>
<sequence>MDGEQQSSLYNDADRLAVDGRLSMSANESQSQAIIQTKALTLTHLIFRLWTFFVFNWLYSHLSTATVAAALTPACCRLCTCEIALWALTVSVQTSIENCGGKTEETKKSRVTSTAPRDLRLRSYTRTTTTVGDSFSFSAQPGPSLLLPDANSIL</sequence>
<proteinExistence type="predicted"/>
<accession>A0AAV7IFX5</accession>
<dbReference type="EMBL" id="JAHXZJ010001492">
    <property type="protein sequence ID" value="KAH0552109.1"/>
    <property type="molecule type" value="Genomic_DNA"/>
</dbReference>
<organism evidence="1 2">
    <name type="scientific">Cotesia glomerata</name>
    <name type="common">Lepidopteran parasitic wasp</name>
    <name type="synonym">Apanteles glomeratus</name>
    <dbReference type="NCBI Taxonomy" id="32391"/>
    <lineage>
        <taxon>Eukaryota</taxon>
        <taxon>Metazoa</taxon>
        <taxon>Ecdysozoa</taxon>
        <taxon>Arthropoda</taxon>
        <taxon>Hexapoda</taxon>
        <taxon>Insecta</taxon>
        <taxon>Pterygota</taxon>
        <taxon>Neoptera</taxon>
        <taxon>Endopterygota</taxon>
        <taxon>Hymenoptera</taxon>
        <taxon>Apocrita</taxon>
        <taxon>Ichneumonoidea</taxon>
        <taxon>Braconidae</taxon>
        <taxon>Microgastrinae</taxon>
        <taxon>Cotesia</taxon>
    </lineage>
</organism>
<evidence type="ECO:0000313" key="2">
    <source>
        <dbReference type="Proteomes" id="UP000826195"/>
    </source>
</evidence>
<keyword evidence="2" id="KW-1185">Reference proteome</keyword>
<evidence type="ECO:0000313" key="1">
    <source>
        <dbReference type="EMBL" id="KAH0552109.1"/>
    </source>
</evidence>
<name>A0AAV7IFX5_COTGL</name>